<reference evidence="10 11" key="1">
    <citation type="submission" date="2020-08" db="EMBL/GenBank/DDBJ databases">
        <title>Cohnella phylogeny.</title>
        <authorList>
            <person name="Dunlap C."/>
        </authorList>
    </citation>
    <scope>NUCLEOTIDE SEQUENCE [LARGE SCALE GENOMIC DNA]</scope>
    <source>
        <strain evidence="10 11">CBP 2801</strain>
    </source>
</reference>
<dbReference type="InterPro" id="IPR020846">
    <property type="entry name" value="MFS_dom"/>
</dbReference>
<feature type="transmembrane region" description="Helical" evidence="8">
    <location>
        <begin position="334"/>
        <end position="352"/>
    </location>
</feature>
<feature type="transmembrane region" description="Helical" evidence="8">
    <location>
        <begin position="165"/>
        <end position="183"/>
    </location>
</feature>
<feature type="transmembrane region" description="Helical" evidence="8">
    <location>
        <begin position="195"/>
        <end position="215"/>
    </location>
</feature>
<feature type="transmembrane region" description="Helical" evidence="8">
    <location>
        <begin position="358"/>
        <end position="377"/>
    </location>
</feature>
<protein>
    <submittedName>
        <fullName evidence="10">MFS transporter</fullName>
    </submittedName>
</protein>
<evidence type="ECO:0000256" key="8">
    <source>
        <dbReference type="SAM" id="Phobius"/>
    </source>
</evidence>
<dbReference type="RefSeq" id="WP_185130124.1">
    <property type="nucleotide sequence ID" value="NZ_JACJVO010000020.1"/>
</dbReference>
<proteinExistence type="predicted"/>
<feature type="domain" description="Major facilitator superfamily (MFS) profile" evidence="9">
    <location>
        <begin position="9"/>
        <end position="464"/>
    </location>
</feature>
<keyword evidence="3" id="KW-1003">Cell membrane</keyword>
<feature type="transmembrane region" description="Helical" evidence="8">
    <location>
        <begin position="398"/>
        <end position="422"/>
    </location>
</feature>
<name>A0A7X0VWF9_9BACL</name>
<evidence type="ECO:0000256" key="3">
    <source>
        <dbReference type="ARBA" id="ARBA00022475"/>
    </source>
</evidence>
<keyword evidence="6 8" id="KW-0472">Membrane</keyword>
<dbReference type="PRINTS" id="PR01036">
    <property type="entry name" value="TCRTETB"/>
</dbReference>
<feature type="transmembrane region" description="Helical" evidence="8">
    <location>
        <begin position="262"/>
        <end position="282"/>
    </location>
</feature>
<feature type="transmembrane region" description="Helical" evidence="8">
    <location>
        <begin position="137"/>
        <end position="159"/>
    </location>
</feature>
<keyword evidence="5 8" id="KW-1133">Transmembrane helix</keyword>
<dbReference type="AlphaFoldDB" id="A0A7X0VWF9"/>
<keyword evidence="11" id="KW-1185">Reference proteome</keyword>
<dbReference type="GO" id="GO:0005886">
    <property type="term" value="C:plasma membrane"/>
    <property type="evidence" value="ECO:0007669"/>
    <property type="project" value="UniProtKB-SubCell"/>
</dbReference>
<feature type="transmembrane region" description="Helical" evidence="8">
    <location>
        <begin position="78"/>
        <end position="102"/>
    </location>
</feature>
<feature type="region of interest" description="Disordered" evidence="7">
    <location>
        <begin position="467"/>
        <end position="498"/>
    </location>
</feature>
<dbReference type="InterPro" id="IPR011701">
    <property type="entry name" value="MFS"/>
</dbReference>
<comment type="caution">
    <text evidence="10">The sequence shown here is derived from an EMBL/GenBank/DDBJ whole genome shotgun (WGS) entry which is preliminary data.</text>
</comment>
<dbReference type="InterPro" id="IPR036259">
    <property type="entry name" value="MFS_trans_sf"/>
</dbReference>
<dbReference type="PANTHER" id="PTHR42718">
    <property type="entry name" value="MAJOR FACILITATOR SUPERFAMILY MULTIDRUG TRANSPORTER MFSC"/>
    <property type="match status" value="1"/>
</dbReference>
<organism evidence="10 11">
    <name type="scientific">Cohnella zeiphila</name>
    <dbReference type="NCBI Taxonomy" id="2761120"/>
    <lineage>
        <taxon>Bacteria</taxon>
        <taxon>Bacillati</taxon>
        <taxon>Bacillota</taxon>
        <taxon>Bacilli</taxon>
        <taxon>Bacillales</taxon>
        <taxon>Paenibacillaceae</taxon>
        <taxon>Cohnella</taxon>
    </lineage>
</organism>
<dbReference type="Pfam" id="PF07690">
    <property type="entry name" value="MFS_1"/>
    <property type="match status" value="2"/>
</dbReference>
<feature type="transmembrane region" description="Helical" evidence="8">
    <location>
        <begin position="12"/>
        <end position="32"/>
    </location>
</feature>
<feature type="compositionally biased region" description="Low complexity" evidence="7">
    <location>
        <begin position="467"/>
        <end position="481"/>
    </location>
</feature>
<evidence type="ECO:0000256" key="1">
    <source>
        <dbReference type="ARBA" id="ARBA00004651"/>
    </source>
</evidence>
<dbReference type="Gene3D" id="1.20.1250.20">
    <property type="entry name" value="MFS general substrate transporter like domains"/>
    <property type="match status" value="1"/>
</dbReference>
<evidence type="ECO:0000259" key="9">
    <source>
        <dbReference type="PROSITE" id="PS50850"/>
    </source>
</evidence>
<dbReference type="CDD" id="cd17321">
    <property type="entry name" value="MFS_MMR_MDR_like"/>
    <property type="match status" value="1"/>
</dbReference>
<sequence length="498" mass="50953">MRTQSTAAVQYVICLGAFLSNLSAGLFNIALVDIAADYGRSVPATQWVVTAYLLTVSVCLPLMGAIGDWKGKRNVHNLGFFVFMLGGLCCALSPSLPVLIGFRVLQGVGASIYQANNMALVVSLFPPEKRGKALGTVSTFVAAGALIGPSLGGAILQAFSWRFNFWLLAAVAFVAWLLARRLIPKDAPAARAAPDWMGAALFAAALAGLVAGLNLGASDGWSSPAVWLLLAVFALFAALFAGRSLSVRPGQTGRSPFIPLSLFRHPSIAFGILLTIATYAAAFSTQTVLPVFLRSVMGLEPAVAGLIVMAYPAALIISAPLSGSSSDRYGSARVLLLGLGCMVAALAALGFLPSGAGLVFVIASVVLLGTAMGMITSPNNSLVMSFAPRQSLGTMSSMIALCRNLGMMFGAAVGGMMMATPAGGLSDAAGVTGQLTRGLRGGYWGMSAVVLAFLLAYVAMSRAGAKRGGAAPAAGSARTPGVRGSSSQPANGPVPLEK</sequence>
<evidence type="ECO:0000256" key="6">
    <source>
        <dbReference type="ARBA" id="ARBA00023136"/>
    </source>
</evidence>
<evidence type="ECO:0000256" key="7">
    <source>
        <dbReference type="SAM" id="MobiDB-lite"/>
    </source>
</evidence>
<comment type="subcellular location">
    <subcellularLocation>
        <location evidence="1">Cell membrane</location>
        <topology evidence="1">Multi-pass membrane protein</topology>
    </subcellularLocation>
</comment>
<dbReference type="Gene3D" id="1.20.1720.10">
    <property type="entry name" value="Multidrug resistance protein D"/>
    <property type="match status" value="1"/>
</dbReference>
<dbReference type="GO" id="GO:0022857">
    <property type="term" value="F:transmembrane transporter activity"/>
    <property type="evidence" value="ECO:0007669"/>
    <property type="project" value="InterPro"/>
</dbReference>
<feature type="transmembrane region" description="Helical" evidence="8">
    <location>
        <begin position="44"/>
        <end position="66"/>
    </location>
</feature>
<dbReference type="EMBL" id="JACJVO010000020">
    <property type="protein sequence ID" value="MBB6732460.1"/>
    <property type="molecule type" value="Genomic_DNA"/>
</dbReference>
<evidence type="ECO:0000313" key="11">
    <source>
        <dbReference type="Proteomes" id="UP000564644"/>
    </source>
</evidence>
<feature type="transmembrane region" description="Helical" evidence="8">
    <location>
        <begin position="302"/>
        <end position="322"/>
    </location>
</feature>
<dbReference type="PANTHER" id="PTHR42718:SF46">
    <property type="entry name" value="BLR6921 PROTEIN"/>
    <property type="match status" value="1"/>
</dbReference>
<evidence type="ECO:0000313" key="10">
    <source>
        <dbReference type="EMBL" id="MBB6732460.1"/>
    </source>
</evidence>
<accession>A0A7X0VWF9</accession>
<feature type="transmembrane region" description="Helical" evidence="8">
    <location>
        <begin position="108"/>
        <end position="125"/>
    </location>
</feature>
<dbReference type="Proteomes" id="UP000564644">
    <property type="component" value="Unassembled WGS sequence"/>
</dbReference>
<gene>
    <name evidence="10" type="ORF">H7C18_16180</name>
</gene>
<keyword evidence="4 8" id="KW-0812">Transmembrane</keyword>
<keyword evidence="2" id="KW-0813">Transport</keyword>
<feature type="transmembrane region" description="Helical" evidence="8">
    <location>
        <begin position="442"/>
        <end position="460"/>
    </location>
</feature>
<dbReference type="PROSITE" id="PS50850">
    <property type="entry name" value="MFS"/>
    <property type="match status" value="1"/>
</dbReference>
<feature type="transmembrane region" description="Helical" evidence="8">
    <location>
        <begin position="221"/>
        <end position="241"/>
    </location>
</feature>
<dbReference type="SUPFAM" id="SSF103473">
    <property type="entry name" value="MFS general substrate transporter"/>
    <property type="match status" value="2"/>
</dbReference>
<evidence type="ECO:0000256" key="5">
    <source>
        <dbReference type="ARBA" id="ARBA00022989"/>
    </source>
</evidence>
<evidence type="ECO:0000256" key="4">
    <source>
        <dbReference type="ARBA" id="ARBA00022692"/>
    </source>
</evidence>
<evidence type="ECO:0000256" key="2">
    <source>
        <dbReference type="ARBA" id="ARBA00022448"/>
    </source>
</evidence>